<name>A0A1V3XX17_MYCKA</name>
<dbReference type="Proteomes" id="UP000188532">
    <property type="component" value="Unassembled WGS sequence"/>
</dbReference>
<proteinExistence type="predicted"/>
<evidence type="ECO:0000313" key="2">
    <source>
        <dbReference type="Proteomes" id="UP000188532"/>
    </source>
</evidence>
<protein>
    <submittedName>
        <fullName evidence="1">Uncharacterized protein</fullName>
    </submittedName>
</protein>
<sequence length="64" mass="6647">MNANYQALELISGLHASPWAASQVCGGIVTWCQRTSGVTVVNGVGQVGVRGNGGCLRRDGTCRL</sequence>
<comment type="caution">
    <text evidence="1">The sequence shown here is derived from an EMBL/GenBank/DDBJ whole genome shotgun (WGS) entry which is preliminary data.</text>
</comment>
<dbReference type="EMBL" id="MVBN01000001">
    <property type="protein sequence ID" value="OOK83600.1"/>
    <property type="molecule type" value="Genomic_DNA"/>
</dbReference>
<organism evidence="1 2">
    <name type="scientific">Mycobacterium kansasii</name>
    <dbReference type="NCBI Taxonomy" id="1768"/>
    <lineage>
        <taxon>Bacteria</taxon>
        <taxon>Bacillati</taxon>
        <taxon>Actinomycetota</taxon>
        <taxon>Actinomycetes</taxon>
        <taxon>Mycobacteriales</taxon>
        <taxon>Mycobacteriaceae</taxon>
        <taxon>Mycobacterium</taxon>
    </lineage>
</organism>
<evidence type="ECO:0000313" key="1">
    <source>
        <dbReference type="EMBL" id="OOK83600.1"/>
    </source>
</evidence>
<gene>
    <name evidence="1" type="ORF">BZL29_1107</name>
</gene>
<dbReference type="AlphaFoldDB" id="A0A1V3XX17"/>
<accession>A0A1V3XX17</accession>
<reference evidence="1 2" key="1">
    <citation type="submission" date="2017-02" db="EMBL/GenBank/DDBJ databases">
        <title>Complete genome sequences of Mycobacterium kansasii strains isolated from rhesus macaques.</title>
        <authorList>
            <person name="Panda A."/>
            <person name="Nagaraj S."/>
            <person name="Zhao X."/>
            <person name="Tettelin H."/>
            <person name="Detolla L.J."/>
        </authorList>
    </citation>
    <scope>NUCLEOTIDE SEQUENCE [LARGE SCALE GENOMIC DNA]</scope>
    <source>
        <strain evidence="1 2">11-3469</strain>
    </source>
</reference>